<name>A0A7E4ZQK4_PANRE</name>
<feature type="region of interest" description="Disordered" evidence="1">
    <location>
        <begin position="54"/>
        <end position="75"/>
    </location>
</feature>
<accession>A0A7E4ZQK4</accession>
<reference evidence="3" key="2">
    <citation type="submission" date="2020-10" db="UniProtKB">
        <authorList>
            <consortium name="WormBaseParasite"/>
        </authorList>
    </citation>
    <scope>IDENTIFICATION</scope>
</reference>
<dbReference type="AlphaFoldDB" id="A0A7E4ZQK4"/>
<protein>
    <submittedName>
        <fullName evidence="3">HisKA domain-containing protein</fullName>
    </submittedName>
</protein>
<reference evidence="2" key="1">
    <citation type="journal article" date="2013" name="Genetics">
        <title>The draft genome and transcriptome of Panagrellus redivivus are shaped by the harsh demands of a free-living lifestyle.</title>
        <authorList>
            <person name="Srinivasan J."/>
            <person name="Dillman A.R."/>
            <person name="Macchietto M.G."/>
            <person name="Heikkinen L."/>
            <person name="Lakso M."/>
            <person name="Fracchia K.M."/>
            <person name="Antoshechkin I."/>
            <person name="Mortazavi A."/>
            <person name="Wong G."/>
            <person name="Sternberg P.W."/>
        </authorList>
    </citation>
    <scope>NUCLEOTIDE SEQUENCE [LARGE SCALE GENOMIC DNA]</scope>
    <source>
        <strain evidence="2">MT8872</strain>
    </source>
</reference>
<proteinExistence type="predicted"/>
<evidence type="ECO:0000313" key="2">
    <source>
        <dbReference type="Proteomes" id="UP000492821"/>
    </source>
</evidence>
<evidence type="ECO:0000313" key="3">
    <source>
        <dbReference type="WBParaSite" id="Pan_g11511.t1"/>
    </source>
</evidence>
<dbReference type="WBParaSite" id="Pan_g11511.t1">
    <property type="protein sequence ID" value="Pan_g11511.t1"/>
    <property type="gene ID" value="Pan_g11511"/>
</dbReference>
<sequence length="75" mass="8045">MSMRVLLEATHTSLNLSANRLVEHPRNDLRALGSMLRSVAGLIHVALNQPDAILDEGPVNPPQAEEVVNGPDDPA</sequence>
<dbReference type="Proteomes" id="UP000492821">
    <property type="component" value="Unassembled WGS sequence"/>
</dbReference>
<organism evidence="2 3">
    <name type="scientific">Panagrellus redivivus</name>
    <name type="common">Microworm</name>
    <dbReference type="NCBI Taxonomy" id="6233"/>
    <lineage>
        <taxon>Eukaryota</taxon>
        <taxon>Metazoa</taxon>
        <taxon>Ecdysozoa</taxon>
        <taxon>Nematoda</taxon>
        <taxon>Chromadorea</taxon>
        <taxon>Rhabditida</taxon>
        <taxon>Tylenchina</taxon>
        <taxon>Panagrolaimomorpha</taxon>
        <taxon>Panagrolaimoidea</taxon>
        <taxon>Panagrolaimidae</taxon>
        <taxon>Panagrellus</taxon>
    </lineage>
</organism>
<evidence type="ECO:0000256" key="1">
    <source>
        <dbReference type="SAM" id="MobiDB-lite"/>
    </source>
</evidence>
<keyword evidence="2" id="KW-1185">Reference proteome</keyword>